<gene>
    <name evidence="6" type="ORF">KK1_011912</name>
</gene>
<dbReference type="OMA" id="SINERLW"/>
<name>A0A151TF20_CAJCA</name>
<protein>
    <submittedName>
        <fullName evidence="6">RING-H2 zinc finger protein RHA1a</fullName>
    </submittedName>
</protein>
<dbReference type="Proteomes" id="UP000075243">
    <property type="component" value="Chromosome 6"/>
</dbReference>
<evidence type="ECO:0000256" key="2">
    <source>
        <dbReference type="ARBA" id="ARBA00022771"/>
    </source>
</evidence>
<feature type="domain" description="RING-type" evidence="5">
    <location>
        <begin position="69"/>
        <end position="112"/>
    </location>
</feature>
<dbReference type="AlphaFoldDB" id="A0A151TF20"/>
<organism evidence="6 7">
    <name type="scientific">Cajanus cajan</name>
    <name type="common">Pigeon pea</name>
    <name type="synonym">Cajanus indicus</name>
    <dbReference type="NCBI Taxonomy" id="3821"/>
    <lineage>
        <taxon>Eukaryota</taxon>
        <taxon>Viridiplantae</taxon>
        <taxon>Streptophyta</taxon>
        <taxon>Embryophyta</taxon>
        <taxon>Tracheophyta</taxon>
        <taxon>Spermatophyta</taxon>
        <taxon>Magnoliopsida</taxon>
        <taxon>eudicotyledons</taxon>
        <taxon>Gunneridae</taxon>
        <taxon>Pentapetalae</taxon>
        <taxon>rosids</taxon>
        <taxon>fabids</taxon>
        <taxon>Fabales</taxon>
        <taxon>Fabaceae</taxon>
        <taxon>Papilionoideae</taxon>
        <taxon>50 kb inversion clade</taxon>
        <taxon>NPAAA clade</taxon>
        <taxon>indigoferoid/millettioid clade</taxon>
        <taxon>Phaseoleae</taxon>
        <taxon>Cajanus</taxon>
    </lineage>
</organism>
<proteinExistence type="predicted"/>
<evidence type="ECO:0000256" key="1">
    <source>
        <dbReference type="ARBA" id="ARBA00022723"/>
    </source>
</evidence>
<dbReference type="EMBL" id="CM003608">
    <property type="protein sequence ID" value="KYP65659.1"/>
    <property type="molecule type" value="Genomic_DNA"/>
</dbReference>
<dbReference type="OrthoDB" id="8062037at2759"/>
<dbReference type="GO" id="GO:0008270">
    <property type="term" value="F:zinc ion binding"/>
    <property type="evidence" value="ECO:0007669"/>
    <property type="project" value="UniProtKB-KW"/>
</dbReference>
<dbReference type="SMART" id="SM00184">
    <property type="entry name" value="RING"/>
    <property type="match status" value="1"/>
</dbReference>
<dbReference type="PANTHER" id="PTHR45969:SF95">
    <property type="entry name" value="TRANSCRIPTION FACTOR C2H2 FAMILY-RELATED"/>
    <property type="match status" value="1"/>
</dbReference>
<dbReference type="GO" id="GO:0061630">
    <property type="term" value="F:ubiquitin protein ligase activity"/>
    <property type="evidence" value="ECO:0007669"/>
    <property type="project" value="TreeGrafter"/>
</dbReference>
<evidence type="ECO:0000256" key="3">
    <source>
        <dbReference type="ARBA" id="ARBA00022833"/>
    </source>
</evidence>
<reference evidence="6 7" key="1">
    <citation type="journal article" date="2012" name="Nat. Biotechnol.">
        <title>Draft genome sequence of pigeonpea (Cajanus cajan), an orphan legume crop of resource-poor farmers.</title>
        <authorList>
            <person name="Varshney R.K."/>
            <person name="Chen W."/>
            <person name="Li Y."/>
            <person name="Bharti A.K."/>
            <person name="Saxena R.K."/>
            <person name="Schlueter J.A."/>
            <person name="Donoghue M.T."/>
            <person name="Azam S."/>
            <person name="Fan G."/>
            <person name="Whaley A.M."/>
            <person name="Farmer A.D."/>
            <person name="Sheridan J."/>
            <person name="Iwata A."/>
            <person name="Tuteja R."/>
            <person name="Penmetsa R.V."/>
            <person name="Wu W."/>
            <person name="Upadhyaya H.D."/>
            <person name="Yang S.P."/>
            <person name="Shah T."/>
            <person name="Saxena K.B."/>
            <person name="Michael T."/>
            <person name="McCombie W.R."/>
            <person name="Yang B."/>
            <person name="Zhang G."/>
            <person name="Yang H."/>
            <person name="Wang J."/>
            <person name="Spillane C."/>
            <person name="Cook D.R."/>
            <person name="May G.D."/>
            <person name="Xu X."/>
            <person name="Jackson S.A."/>
        </authorList>
    </citation>
    <scope>NUCLEOTIDE SEQUENCE [LARGE SCALE GENOMIC DNA]</scope>
    <source>
        <strain evidence="7">cv. Asha</strain>
    </source>
</reference>
<dbReference type="Pfam" id="PF13639">
    <property type="entry name" value="zf-RING_2"/>
    <property type="match status" value="1"/>
</dbReference>
<keyword evidence="3" id="KW-0862">Zinc</keyword>
<evidence type="ECO:0000313" key="6">
    <source>
        <dbReference type="EMBL" id="KYP65659.1"/>
    </source>
</evidence>
<dbReference type="Gene3D" id="3.30.40.10">
    <property type="entry name" value="Zinc/RING finger domain, C3HC4 (zinc finger)"/>
    <property type="match status" value="1"/>
</dbReference>
<dbReference type="PROSITE" id="PS50089">
    <property type="entry name" value="ZF_RING_2"/>
    <property type="match status" value="1"/>
</dbReference>
<accession>A0A151TF20</accession>
<evidence type="ECO:0000256" key="4">
    <source>
        <dbReference type="PROSITE-ProRule" id="PRU00175"/>
    </source>
</evidence>
<dbReference type="PANTHER" id="PTHR45969">
    <property type="entry name" value="RING ZINC FINGER PROTEIN-RELATED"/>
    <property type="match status" value="1"/>
</dbReference>
<dbReference type="InterPro" id="IPR001841">
    <property type="entry name" value="Znf_RING"/>
</dbReference>
<keyword evidence="7" id="KW-1185">Reference proteome</keyword>
<dbReference type="GO" id="GO:0016567">
    <property type="term" value="P:protein ubiquitination"/>
    <property type="evidence" value="ECO:0007669"/>
    <property type="project" value="TreeGrafter"/>
</dbReference>
<dbReference type="SUPFAM" id="SSF57850">
    <property type="entry name" value="RING/U-box"/>
    <property type="match status" value="1"/>
</dbReference>
<dbReference type="InterPro" id="IPR013083">
    <property type="entry name" value="Znf_RING/FYVE/PHD"/>
</dbReference>
<dbReference type="Gramene" id="C.cajan_11570.t">
    <property type="protein sequence ID" value="C.cajan_11570.t.cds1"/>
    <property type="gene ID" value="C.cajan_11570"/>
</dbReference>
<evidence type="ECO:0000313" key="7">
    <source>
        <dbReference type="Proteomes" id="UP000075243"/>
    </source>
</evidence>
<keyword evidence="2 4" id="KW-0863">Zinc-finger</keyword>
<evidence type="ECO:0000259" key="5">
    <source>
        <dbReference type="PROSITE" id="PS50089"/>
    </source>
</evidence>
<sequence length="139" mass="15831">MGFPVAVGYTEVLFPKVLLHILSLLGLLRTLLRFMGLHHFPDADMKQAHLESLPLVNFMDLADAHAQSCAVCLTEFEENDEIRRLANCGHIFHGGCLERWMGYDQRTCPLCRTAFKADHNHTLWVASPIPQLYLHFPAF</sequence>
<keyword evidence="1" id="KW-0479">Metal-binding</keyword>